<organism evidence="4">
    <name type="scientific">Brugia pahangi</name>
    <name type="common">Filarial nematode worm</name>
    <dbReference type="NCBI Taxonomy" id="6280"/>
    <lineage>
        <taxon>Eukaryota</taxon>
        <taxon>Metazoa</taxon>
        <taxon>Ecdysozoa</taxon>
        <taxon>Nematoda</taxon>
        <taxon>Chromadorea</taxon>
        <taxon>Rhabditida</taxon>
        <taxon>Spirurina</taxon>
        <taxon>Spiruromorpha</taxon>
        <taxon>Filarioidea</taxon>
        <taxon>Onchocercidae</taxon>
        <taxon>Brugia</taxon>
    </lineage>
</organism>
<dbReference type="PANTHER" id="PTHR22826">
    <property type="entry name" value="RHO GUANINE EXCHANGE FACTOR-RELATED"/>
    <property type="match status" value="1"/>
</dbReference>
<protein>
    <submittedName>
        <fullName evidence="4">DHC_N1 domain-containing protein</fullName>
    </submittedName>
</protein>
<dbReference type="GO" id="GO:0005737">
    <property type="term" value="C:cytoplasm"/>
    <property type="evidence" value="ECO:0007669"/>
    <property type="project" value="TreeGrafter"/>
</dbReference>
<reference evidence="2 3" key="2">
    <citation type="submission" date="2018-11" db="EMBL/GenBank/DDBJ databases">
        <authorList>
            <consortium name="Pathogen Informatics"/>
        </authorList>
    </citation>
    <scope>NUCLEOTIDE SEQUENCE [LARGE SCALE GENOMIC DNA]</scope>
</reference>
<reference evidence="4" key="1">
    <citation type="submission" date="2017-02" db="UniProtKB">
        <authorList>
            <consortium name="WormBaseParasite"/>
        </authorList>
    </citation>
    <scope>IDENTIFICATION</scope>
</reference>
<proteinExistence type="predicted"/>
<evidence type="ECO:0000313" key="4">
    <source>
        <dbReference type="WBParaSite" id="BPAG_0000507601-mRNA-1"/>
    </source>
</evidence>
<dbReference type="AlphaFoldDB" id="A0A0N4TA39"/>
<dbReference type="STRING" id="6280.A0A0N4TA39"/>
<accession>A0A0N4TA39</accession>
<dbReference type="InterPro" id="IPR035899">
    <property type="entry name" value="DBL_dom_sf"/>
</dbReference>
<sequence length="114" mass="13537">MSHLFTAMDFFFKFDESLEFKNFSDLSNKVEAGTKTFEEHLQNVANRIVQYQNYFKEFVKYASRAKLNTKIMQKALELMMSVPERANDMIYIRNIEQYPGDLSKLGRLYRHVSC</sequence>
<evidence type="ECO:0000313" key="2">
    <source>
        <dbReference type="EMBL" id="VDN86224.1"/>
    </source>
</evidence>
<dbReference type="EMBL" id="UZAD01003091">
    <property type="protein sequence ID" value="VDN86224.1"/>
    <property type="molecule type" value="Genomic_DNA"/>
</dbReference>
<dbReference type="Proteomes" id="UP000278627">
    <property type="component" value="Unassembled WGS sequence"/>
</dbReference>
<evidence type="ECO:0000256" key="1">
    <source>
        <dbReference type="ARBA" id="ARBA00022658"/>
    </source>
</evidence>
<keyword evidence="3" id="KW-1185">Reference proteome</keyword>
<dbReference type="WBParaSite" id="BPAG_0000507601-mRNA-1">
    <property type="protein sequence ID" value="BPAG_0000507601-mRNA-1"/>
    <property type="gene ID" value="BPAG_0000507601"/>
</dbReference>
<dbReference type="PANTHER" id="PTHR22826:SF106">
    <property type="entry name" value="TRIO, ISOFORM A"/>
    <property type="match status" value="1"/>
</dbReference>
<dbReference type="SUPFAM" id="SSF48065">
    <property type="entry name" value="DBL homology domain (DH-domain)"/>
    <property type="match status" value="1"/>
</dbReference>
<evidence type="ECO:0000313" key="3">
    <source>
        <dbReference type="Proteomes" id="UP000278627"/>
    </source>
</evidence>
<name>A0A0N4TA39_BRUPA</name>
<dbReference type="InterPro" id="IPR051336">
    <property type="entry name" value="RhoGEF_Guanine_NuclExch_SF"/>
</dbReference>
<keyword evidence="1" id="KW-0344">Guanine-nucleotide releasing factor</keyword>
<dbReference type="GO" id="GO:0007411">
    <property type="term" value="P:axon guidance"/>
    <property type="evidence" value="ECO:0007669"/>
    <property type="project" value="TreeGrafter"/>
</dbReference>
<gene>
    <name evidence="2" type="ORF">BPAG_LOCUS5038</name>
</gene>
<dbReference type="GO" id="GO:0005085">
    <property type="term" value="F:guanyl-nucleotide exchange factor activity"/>
    <property type="evidence" value="ECO:0007669"/>
    <property type="project" value="UniProtKB-KW"/>
</dbReference>
<dbReference type="Gene3D" id="1.20.900.10">
    <property type="entry name" value="Dbl homology (DH) domain"/>
    <property type="match status" value="1"/>
</dbReference>
<dbReference type="GO" id="GO:0019898">
    <property type="term" value="C:extrinsic component of membrane"/>
    <property type="evidence" value="ECO:0007669"/>
    <property type="project" value="TreeGrafter"/>
</dbReference>